<sequence>MKKVVRLFFSMMPFLGFSQLDTYDIHTIAFYNVENLYDTIDDLNTFDEDFTPEGKLKFSGKDYDKKMKNIAQVISEIGYNQAPVLVGLAEIENSAVLQDLVNTSFLSPFQYGFIQFDSPDLRGIDVALLYQKKKFKPIFQEAIEVKIWDESGMRIFTRDILYISGILADEEIHVFVNHWPSRRGGEEISESKRIKAAYVLKRKIEEIQSDNVDAKIIVLGDFNDNPTDEGIKEVLASKGSMQEVELDEFFNPFEKMYKIGYNTLAHWDQLHLFDQVLVSKSFLPLKKNKNQLFFLKANIYNPPYISNLSGKYKGYPKRSFINNKFANGYSDHYPVYISLLKRKTL</sequence>
<keyword evidence="3" id="KW-1185">Reference proteome</keyword>
<evidence type="ECO:0000313" key="3">
    <source>
        <dbReference type="Proteomes" id="UP001597201"/>
    </source>
</evidence>
<evidence type="ECO:0000259" key="1">
    <source>
        <dbReference type="Pfam" id="PF19580"/>
    </source>
</evidence>
<protein>
    <submittedName>
        <fullName evidence="2">Endonuclease/exonuclease/phosphatase family protein</fullName>
    </submittedName>
</protein>
<comment type="caution">
    <text evidence="2">The sequence shown here is derived from an EMBL/GenBank/DDBJ whole genome shotgun (WGS) entry which is preliminary data.</text>
</comment>
<dbReference type="RefSeq" id="WP_377176928.1">
    <property type="nucleotide sequence ID" value="NZ_JBHTMY010000002.1"/>
</dbReference>
<feature type="domain" description="Endonuclease/exonuclease/phosphatase" evidence="1">
    <location>
        <begin position="27"/>
        <end position="340"/>
    </location>
</feature>
<reference evidence="3" key="1">
    <citation type="journal article" date="2019" name="Int. J. Syst. Evol. Microbiol.">
        <title>The Global Catalogue of Microorganisms (GCM) 10K type strain sequencing project: providing services to taxonomists for standard genome sequencing and annotation.</title>
        <authorList>
            <consortium name="The Broad Institute Genomics Platform"/>
            <consortium name="The Broad Institute Genome Sequencing Center for Infectious Disease"/>
            <person name="Wu L."/>
            <person name="Ma J."/>
        </authorList>
    </citation>
    <scope>NUCLEOTIDE SEQUENCE [LARGE SCALE GENOMIC DNA]</scope>
    <source>
        <strain evidence="3">CCUG 61485</strain>
    </source>
</reference>
<proteinExistence type="predicted"/>
<keyword evidence="2" id="KW-0540">Nuclease</keyword>
<dbReference type="InterPro" id="IPR005135">
    <property type="entry name" value="Endo/exonuclease/phosphatase"/>
</dbReference>
<dbReference type="PANTHER" id="PTHR42834:SF1">
    <property type="entry name" value="ENDONUCLEASE_EXONUCLEASE_PHOSPHATASE FAMILY PROTEIN (AFU_ORTHOLOGUE AFUA_3G09210)"/>
    <property type="match status" value="1"/>
</dbReference>
<name>A0ABW3Y2P3_9FLAO</name>
<keyword evidence="2" id="KW-0378">Hydrolase</keyword>
<gene>
    <name evidence="2" type="ORF">ACFQ39_05205</name>
</gene>
<accession>A0ABW3Y2P3</accession>
<organism evidence="2 3">
    <name type="scientific">Namhaeicola litoreus</name>
    <dbReference type="NCBI Taxonomy" id="1052145"/>
    <lineage>
        <taxon>Bacteria</taxon>
        <taxon>Pseudomonadati</taxon>
        <taxon>Bacteroidota</taxon>
        <taxon>Flavobacteriia</taxon>
        <taxon>Flavobacteriales</taxon>
        <taxon>Flavobacteriaceae</taxon>
        <taxon>Namhaeicola</taxon>
    </lineage>
</organism>
<dbReference type="Pfam" id="PF19580">
    <property type="entry name" value="Exo_endo_phos_3"/>
    <property type="match status" value="1"/>
</dbReference>
<dbReference type="SUPFAM" id="SSF56219">
    <property type="entry name" value="DNase I-like"/>
    <property type="match status" value="1"/>
</dbReference>
<dbReference type="Gene3D" id="3.60.10.10">
    <property type="entry name" value="Endonuclease/exonuclease/phosphatase"/>
    <property type="match status" value="1"/>
</dbReference>
<dbReference type="Proteomes" id="UP001597201">
    <property type="component" value="Unassembled WGS sequence"/>
</dbReference>
<dbReference type="GO" id="GO:0004519">
    <property type="term" value="F:endonuclease activity"/>
    <property type="evidence" value="ECO:0007669"/>
    <property type="project" value="UniProtKB-KW"/>
</dbReference>
<keyword evidence="2" id="KW-0255">Endonuclease</keyword>
<evidence type="ECO:0000313" key="2">
    <source>
        <dbReference type="EMBL" id="MFD1315004.1"/>
    </source>
</evidence>
<dbReference type="PANTHER" id="PTHR42834">
    <property type="entry name" value="ENDONUCLEASE/EXONUCLEASE/PHOSPHATASE FAMILY PROTEIN (AFU_ORTHOLOGUE AFUA_3G09210)"/>
    <property type="match status" value="1"/>
</dbReference>
<dbReference type="EMBL" id="JBHTMY010000002">
    <property type="protein sequence ID" value="MFD1315004.1"/>
    <property type="molecule type" value="Genomic_DNA"/>
</dbReference>
<dbReference type="InterPro" id="IPR036691">
    <property type="entry name" value="Endo/exonu/phosph_ase_sf"/>
</dbReference>